<comment type="caution">
    <text evidence="2">The sequence shown here is derived from an EMBL/GenBank/DDBJ whole genome shotgun (WGS) entry which is preliminary data.</text>
</comment>
<sequence length="334" mass="38293">MELQVPNCKTVHLFNCDNTFKLDSIEALLTTVKDKVEFEISIKKHCFKLSEMSSVSDSIVPTLNRDFAVFVVHANESRLSINEDNAGIGYAKIYKALLRATGEKVLIIIGGDDNYVGREEENEAVMSRWARRKVSSQFEEEYLDGRKSFIFSWHKNHREIHEKALLHFFEPSKMGEKFDYHEPEMSLSADTSNATAEENNQGLNPQPEITQSTPSNVPENISVYPTDEVKMRRKDPNDTVTPLFFKTWLSLNYPEGSVLLDTRLRHGEVSDDARDVVHREDGWQVPEGYRDHLRSMHAAETNLRVKFVVRQNQLTTIIIRNWFGPLLGGCCTIL</sequence>
<organism evidence="2 3">
    <name type="scientific">Pocillopora meandrina</name>
    <dbReference type="NCBI Taxonomy" id="46732"/>
    <lineage>
        <taxon>Eukaryota</taxon>
        <taxon>Metazoa</taxon>
        <taxon>Cnidaria</taxon>
        <taxon>Anthozoa</taxon>
        <taxon>Hexacorallia</taxon>
        <taxon>Scleractinia</taxon>
        <taxon>Astrocoeniina</taxon>
        <taxon>Pocilloporidae</taxon>
        <taxon>Pocillopora</taxon>
    </lineage>
</organism>
<reference evidence="2 3" key="1">
    <citation type="submission" date="2022-05" db="EMBL/GenBank/DDBJ databases">
        <authorList>
            <consortium name="Genoscope - CEA"/>
            <person name="William W."/>
        </authorList>
    </citation>
    <scope>NUCLEOTIDE SEQUENCE [LARGE SCALE GENOMIC DNA]</scope>
</reference>
<proteinExistence type="predicted"/>
<feature type="region of interest" description="Disordered" evidence="1">
    <location>
        <begin position="184"/>
        <end position="220"/>
    </location>
</feature>
<name>A0AAU9WMN5_9CNID</name>
<protein>
    <submittedName>
        <fullName evidence="2">Uncharacterized protein</fullName>
    </submittedName>
</protein>
<keyword evidence="3" id="KW-1185">Reference proteome</keyword>
<evidence type="ECO:0000256" key="1">
    <source>
        <dbReference type="SAM" id="MobiDB-lite"/>
    </source>
</evidence>
<accession>A0AAU9WMN5</accession>
<evidence type="ECO:0000313" key="2">
    <source>
        <dbReference type="EMBL" id="CAH3119367.1"/>
    </source>
</evidence>
<evidence type="ECO:0000313" key="3">
    <source>
        <dbReference type="Proteomes" id="UP001159428"/>
    </source>
</evidence>
<dbReference type="EMBL" id="CALNXJ010000017">
    <property type="protein sequence ID" value="CAH3119367.1"/>
    <property type="molecule type" value="Genomic_DNA"/>
</dbReference>
<dbReference type="Proteomes" id="UP001159428">
    <property type="component" value="Unassembled WGS sequence"/>
</dbReference>
<gene>
    <name evidence="2" type="ORF">PMEA_00008260</name>
</gene>
<dbReference type="AlphaFoldDB" id="A0AAU9WMN5"/>
<feature type="compositionally biased region" description="Polar residues" evidence="1">
    <location>
        <begin position="188"/>
        <end position="219"/>
    </location>
</feature>